<gene>
    <name evidence="1" type="ORF">LSH36_305g02020</name>
</gene>
<comment type="caution">
    <text evidence="1">The sequence shown here is derived from an EMBL/GenBank/DDBJ whole genome shotgun (WGS) entry which is preliminary data.</text>
</comment>
<evidence type="ECO:0000313" key="1">
    <source>
        <dbReference type="EMBL" id="KAK2153157.1"/>
    </source>
</evidence>
<proteinExistence type="predicted"/>
<organism evidence="1 2">
    <name type="scientific">Paralvinella palmiformis</name>
    <dbReference type="NCBI Taxonomy" id="53620"/>
    <lineage>
        <taxon>Eukaryota</taxon>
        <taxon>Metazoa</taxon>
        <taxon>Spiralia</taxon>
        <taxon>Lophotrochozoa</taxon>
        <taxon>Annelida</taxon>
        <taxon>Polychaeta</taxon>
        <taxon>Sedentaria</taxon>
        <taxon>Canalipalpata</taxon>
        <taxon>Terebellida</taxon>
        <taxon>Terebelliformia</taxon>
        <taxon>Alvinellidae</taxon>
        <taxon>Paralvinella</taxon>
    </lineage>
</organism>
<evidence type="ECO:0000313" key="2">
    <source>
        <dbReference type="Proteomes" id="UP001208570"/>
    </source>
</evidence>
<protein>
    <submittedName>
        <fullName evidence="1">Uncharacterized protein</fullName>
    </submittedName>
</protein>
<name>A0AAD9N102_9ANNE</name>
<dbReference type="EMBL" id="JAODUP010000305">
    <property type="protein sequence ID" value="KAK2153157.1"/>
    <property type="molecule type" value="Genomic_DNA"/>
</dbReference>
<dbReference type="AlphaFoldDB" id="A0AAD9N102"/>
<accession>A0AAD9N102</accession>
<keyword evidence="2" id="KW-1185">Reference proteome</keyword>
<sequence length="240" mass="27312">MHFSDLIDLLDLIDLIELVDFIDLVDLIDLEDLKDLVKYSSPENVSPNTMTTFIRCHILLALAILAIYGCEATVVTSLTFEPATILPINVNAVYVDDVISCTMFNVTNPNDHIYTLARFEIESHTQTRVNLTICGRTLKSGVTFLMAGLTLAEAERWTGRWPICSWVAEKKINTVDCMYYDCPCPPSCRVMQVLRIPENDSARWWQLCKLEYEFFGRCRLLPIALFNSDCLSFIVFTTTS</sequence>
<dbReference type="Proteomes" id="UP001208570">
    <property type="component" value="Unassembled WGS sequence"/>
</dbReference>
<reference evidence="1" key="1">
    <citation type="journal article" date="2023" name="Mol. Biol. Evol.">
        <title>Third-Generation Sequencing Reveals the Adaptive Role of the Epigenome in Three Deep-Sea Polychaetes.</title>
        <authorList>
            <person name="Perez M."/>
            <person name="Aroh O."/>
            <person name="Sun Y."/>
            <person name="Lan Y."/>
            <person name="Juniper S.K."/>
            <person name="Young C.R."/>
            <person name="Angers B."/>
            <person name="Qian P.Y."/>
        </authorList>
    </citation>
    <scope>NUCLEOTIDE SEQUENCE</scope>
    <source>
        <strain evidence="1">P08H-3</strain>
    </source>
</reference>